<accession>A0A1J5QUX3</accession>
<dbReference type="Pfam" id="PF04393">
    <property type="entry name" value="DUF535"/>
    <property type="match status" value="1"/>
</dbReference>
<dbReference type="AlphaFoldDB" id="A0A1J5QUX3"/>
<protein>
    <recommendedName>
        <fullName evidence="2">DUF535 domain-containing protein</fullName>
    </recommendedName>
</protein>
<comment type="caution">
    <text evidence="1">The sequence shown here is derived from an EMBL/GenBank/DDBJ whole genome shotgun (WGS) entry which is preliminary data.</text>
</comment>
<dbReference type="PANTHER" id="PTHR38785">
    <property type="entry name" value="HOMOLOG OF VIRK"/>
    <property type="match status" value="1"/>
</dbReference>
<proteinExistence type="predicted"/>
<name>A0A1J5QUX3_9ZZZZ</name>
<evidence type="ECO:0008006" key="2">
    <source>
        <dbReference type="Google" id="ProtNLM"/>
    </source>
</evidence>
<evidence type="ECO:0000313" key="1">
    <source>
        <dbReference type="EMBL" id="OIQ87478.1"/>
    </source>
</evidence>
<dbReference type="InterPro" id="IPR007488">
    <property type="entry name" value="DUF535"/>
</dbReference>
<dbReference type="PANTHER" id="PTHR38785:SF1">
    <property type="entry name" value="HOMOLOG OF VIRK"/>
    <property type="match status" value="1"/>
</dbReference>
<dbReference type="GO" id="GO:0006974">
    <property type="term" value="P:DNA damage response"/>
    <property type="evidence" value="ECO:0007669"/>
    <property type="project" value="TreeGrafter"/>
</dbReference>
<dbReference type="EMBL" id="MLJW01000420">
    <property type="protein sequence ID" value="OIQ87478.1"/>
    <property type="molecule type" value="Genomic_DNA"/>
</dbReference>
<gene>
    <name evidence="1" type="ORF">GALL_306450</name>
</gene>
<organism evidence="1">
    <name type="scientific">mine drainage metagenome</name>
    <dbReference type="NCBI Taxonomy" id="410659"/>
    <lineage>
        <taxon>unclassified sequences</taxon>
        <taxon>metagenomes</taxon>
        <taxon>ecological metagenomes</taxon>
    </lineage>
</organism>
<sequence length="318" mass="33886">MFLVQAVPAPLHADQPAVGAPPPGRIAGLVRIANHARTLTRDAPLSEVKSFLTRAVLCPRRIAAHLEFVAAFQRHHGLAATGLRTAIPKPLKPYLTTGCPLPRRIALLHAHHRASAALPRAILHAVWGAEPLLVAHLTGVRGGHYGLWIEPAHHTRHEGEIALSFDELDPATGARMPLGRLTFLLGFDAASAPILMIGGLQGPRNAAAKAAIVTATRNLKGLRPKAALFLAAQAIAANCGCTAIHAVSNETHLINVRKQRARKRMTADYDAFWLERGGQLDGPLGYKMPLLAPDPKPFRADLVAAIAALFSAARAQAA</sequence>
<reference evidence="1" key="1">
    <citation type="submission" date="2016-10" db="EMBL/GenBank/DDBJ databases">
        <title>Sequence of Gallionella enrichment culture.</title>
        <authorList>
            <person name="Poehlein A."/>
            <person name="Muehling M."/>
            <person name="Daniel R."/>
        </authorList>
    </citation>
    <scope>NUCLEOTIDE SEQUENCE</scope>
</reference>